<keyword evidence="3" id="KW-0614">Plasmid</keyword>
<gene>
    <name evidence="3" type="ORF">OHU17_37125</name>
</gene>
<geneLocation type="plasmid" evidence="3 4">
    <name>unnamed1</name>
</geneLocation>
<dbReference type="EMBL" id="CP108058">
    <property type="protein sequence ID" value="WUO51476.1"/>
    <property type="molecule type" value="Genomic_DNA"/>
</dbReference>
<keyword evidence="4" id="KW-1185">Reference proteome</keyword>
<accession>A0ABZ1RXP4</accession>
<evidence type="ECO:0000313" key="3">
    <source>
        <dbReference type="EMBL" id="WUO51476.1"/>
    </source>
</evidence>
<evidence type="ECO:0000313" key="4">
    <source>
        <dbReference type="Proteomes" id="UP001432075"/>
    </source>
</evidence>
<keyword evidence="2" id="KW-0472">Membrane</keyword>
<dbReference type="Proteomes" id="UP001432075">
    <property type="component" value="Plasmid unnamed1"/>
</dbReference>
<reference evidence="3" key="1">
    <citation type="submission" date="2022-10" db="EMBL/GenBank/DDBJ databases">
        <title>The complete genomes of actinobacterial strains from the NBC collection.</title>
        <authorList>
            <person name="Joergensen T.S."/>
            <person name="Alvarez Arevalo M."/>
            <person name="Sterndorff E.B."/>
            <person name="Faurdal D."/>
            <person name="Vuksanovic O."/>
            <person name="Mourched A.-S."/>
            <person name="Charusanti P."/>
            <person name="Shaw S."/>
            <person name="Blin K."/>
            <person name="Weber T."/>
        </authorList>
    </citation>
    <scope>NUCLEOTIDE SEQUENCE</scope>
    <source>
        <strain evidence="3">NBC_00283</strain>
        <plasmid evidence="3">unnamed1</plasmid>
    </source>
</reference>
<protein>
    <submittedName>
        <fullName evidence="3">Uncharacterized protein</fullName>
    </submittedName>
</protein>
<feature type="region of interest" description="Disordered" evidence="1">
    <location>
        <begin position="1"/>
        <end position="40"/>
    </location>
</feature>
<evidence type="ECO:0000256" key="1">
    <source>
        <dbReference type="SAM" id="MobiDB-lite"/>
    </source>
</evidence>
<name>A0ABZ1RXP4_9ACTN</name>
<evidence type="ECO:0000256" key="2">
    <source>
        <dbReference type="SAM" id="Phobius"/>
    </source>
</evidence>
<keyword evidence="2" id="KW-0812">Transmembrane</keyword>
<proteinExistence type="predicted"/>
<organism evidence="3 4">
    <name type="scientific">Streptomyces goshikiensis</name>
    <dbReference type="NCBI Taxonomy" id="1942"/>
    <lineage>
        <taxon>Bacteria</taxon>
        <taxon>Bacillati</taxon>
        <taxon>Actinomycetota</taxon>
        <taxon>Actinomycetes</taxon>
        <taxon>Kitasatosporales</taxon>
        <taxon>Streptomycetaceae</taxon>
        <taxon>Streptomyces</taxon>
    </lineage>
</organism>
<feature type="transmembrane region" description="Helical" evidence="2">
    <location>
        <begin position="45"/>
        <end position="62"/>
    </location>
</feature>
<dbReference type="RefSeq" id="WP_100582133.1">
    <property type="nucleotide sequence ID" value="NZ_CP108058.1"/>
</dbReference>
<sequence length="80" mass="8122">MAADDQVGPGDAPSGESEDRPPARDNSAPRPIPEHKGGSWASENVPLILLALIILVLMVVGLKSNGNVTCPGGASSCGYP</sequence>
<keyword evidence="2" id="KW-1133">Transmembrane helix</keyword>